<comment type="caution">
    <text evidence="1">The sequence shown here is derived from an EMBL/GenBank/DDBJ whole genome shotgun (WGS) entry which is preliminary data.</text>
</comment>
<proteinExistence type="predicted"/>
<organism evidence="1 2">
    <name type="scientific">Acacia crassicarpa</name>
    <name type="common">northern wattle</name>
    <dbReference type="NCBI Taxonomy" id="499986"/>
    <lineage>
        <taxon>Eukaryota</taxon>
        <taxon>Viridiplantae</taxon>
        <taxon>Streptophyta</taxon>
        <taxon>Embryophyta</taxon>
        <taxon>Tracheophyta</taxon>
        <taxon>Spermatophyta</taxon>
        <taxon>Magnoliopsida</taxon>
        <taxon>eudicotyledons</taxon>
        <taxon>Gunneridae</taxon>
        <taxon>Pentapetalae</taxon>
        <taxon>rosids</taxon>
        <taxon>fabids</taxon>
        <taxon>Fabales</taxon>
        <taxon>Fabaceae</taxon>
        <taxon>Caesalpinioideae</taxon>
        <taxon>mimosoid clade</taxon>
        <taxon>Acacieae</taxon>
        <taxon>Acacia</taxon>
    </lineage>
</organism>
<protein>
    <submittedName>
        <fullName evidence="1">Uncharacterized protein</fullName>
    </submittedName>
</protein>
<evidence type="ECO:0000313" key="2">
    <source>
        <dbReference type="Proteomes" id="UP001293593"/>
    </source>
</evidence>
<dbReference type="PANTHER" id="PTHR31050:SF7">
    <property type="entry name" value="DUF1262 FAMILY PROTEIN"/>
    <property type="match status" value="1"/>
</dbReference>
<reference evidence="1" key="1">
    <citation type="submission" date="2023-10" db="EMBL/GenBank/DDBJ databases">
        <title>Chromosome-level genome of the transformable northern wattle, Acacia crassicarpa.</title>
        <authorList>
            <person name="Massaro I."/>
            <person name="Sinha N.R."/>
            <person name="Poethig S."/>
            <person name="Leichty A.R."/>
        </authorList>
    </citation>
    <scope>NUCLEOTIDE SEQUENCE</scope>
    <source>
        <strain evidence="1">Acra3RX</strain>
        <tissue evidence="1">Leaf</tissue>
    </source>
</reference>
<dbReference type="AlphaFoldDB" id="A0AAE1J819"/>
<accession>A0AAE1J819</accession>
<name>A0AAE1J819_9FABA</name>
<gene>
    <name evidence="1" type="ORF">QN277_029092</name>
</gene>
<dbReference type="PANTHER" id="PTHR31050">
    <property type="entry name" value="OS08G0413200 PROTEIN"/>
    <property type="match status" value="1"/>
</dbReference>
<dbReference type="Proteomes" id="UP001293593">
    <property type="component" value="Unassembled WGS sequence"/>
</dbReference>
<dbReference type="EMBL" id="JAWXYG010000009">
    <property type="protein sequence ID" value="KAK4263713.1"/>
    <property type="molecule type" value="Genomic_DNA"/>
</dbReference>
<dbReference type="Pfam" id="PF06880">
    <property type="entry name" value="DUF1262"/>
    <property type="match status" value="1"/>
</dbReference>
<dbReference type="InterPro" id="IPR010683">
    <property type="entry name" value="DUF1262"/>
</dbReference>
<keyword evidence="2" id="KW-1185">Reference proteome</keyword>
<sequence>MYLTRPLSLYLKDEDALTLPPPERNSGYLVISDDESETLLRLRRANYRMRRLPFFQNKDFIVQSCSDGDASNQVLFIPVLNKHLSDNRYYVMLRRWWERGNAATSSKEDDMASCCWGCCIQDAQPCALNPFNSYQQFEIIHQKPRDRFQAKSIAPDGIPPMFLREQWAPHVDINTNRHPLHEALGLNSSLRAQLPHLNSIFT</sequence>
<evidence type="ECO:0000313" key="1">
    <source>
        <dbReference type="EMBL" id="KAK4263713.1"/>
    </source>
</evidence>